<dbReference type="Proteomes" id="UP000271125">
    <property type="component" value="Unassembled WGS sequence"/>
</dbReference>
<accession>A0A660SNC6</accession>
<keyword evidence="5" id="KW-0808">Transferase</keyword>
<proteinExistence type="predicted"/>
<keyword evidence="3" id="KW-0597">Phosphoprotein</keyword>
<gene>
    <name evidence="8" type="ORF">DRP43_01045</name>
</gene>
<dbReference type="PROSITE" id="PS51094">
    <property type="entry name" value="PTS_EIIA_TYPE_2"/>
    <property type="match status" value="1"/>
</dbReference>
<reference evidence="8 9" key="1">
    <citation type="submission" date="2018-06" db="EMBL/GenBank/DDBJ databases">
        <title>Extensive metabolic versatility and redundancy in microbially diverse, dynamic hydrothermal sediments.</title>
        <authorList>
            <person name="Dombrowski N."/>
            <person name="Teske A."/>
            <person name="Baker B.J."/>
        </authorList>
    </citation>
    <scope>NUCLEOTIDE SEQUENCE [LARGE SCALE GENOMIC DNA]</scope>
    <source>
        <strain evidence="8">B10_G13</strain>
    </source>
</reference>
<feature type="domain" description="PTS EIIA type-2" evidence="7">
    <location>
        <begin position="4"/>
        <end position="148"/>
    </location>
</feature>
<keyword evidence="4" id="KW-0762">Sugar transport</keyword>
<evidence type="ECO:0000256" key="3">
    <source>
        <dbReference type="ARBA" id="ARBA00022553"/>
    </source>
</evidence>
<evidence type="ECO:0000256" key="4">
    <source>
        <dbReference type="ARBA" id="ARBA00022597"/>
    </source>
</evidence>
<dbReference type="Pfam" id="PF00359">
    <property type="entry name" value="PTS_EIIA_2"/>
    <property type="match status" value="1"/>
</dbReference>
<dbReference type="SUPFAM" id="SSF55804">
    <property type="entry name" value="Phoshotransferase/anion transport protein"/>
    <property type="match status" value="1"/>
</dbReference>
<keyword evidence="6" id="KW-0598">Phosphotransferase system</keyword>
<dbReference type="PANTHER" id="PTHR47738">
    <property type="entry name" value="PTS SYSTEM FRUCTOSE-LIKE EIIA COMPONENT-RELATED"/>
    <property type="match status" value="1"/>
</dbReference>
<comment type="subcellular location">
    <subcellularLocation>
        <location evidence="1">Cytoplasm</location>
    </subcellularLocation>
</comment>
<evidence type="ECO:0000259" key="7">
    <source>
        <dbReference type="PROSITE" id="PS51094"/>
    </source>
</evidence>
<dbReference type="NCBIfam" id="TIGR00848">
    <property type="entry name" value="fruA"/>
    <property type="match status" value="1"/>
</dbReference>
<keyword evidence="2" id="KW-0813">Transport</keyword>
<dbReference type="InterPro" id="IPR004715">
    <property type="entry name" value="PTS_IIA_fruc"/>
</dbReference>
<name>A0A660SNC6_UNCT6</name>
<dbReference type="EMBL" id="QNBD01000029">
    <property type="protein sequence ID" value="RKX72325.1"/>
    <property type="molecule type" value="Genomic_DNA"/>
</dbReference>
<evidence type="ECO:0000256" key="2">
    <source>
        <dbReference type="ARBA" id="ARBA00022448"/>
    </source>
</evidence>
<dbReference type="InterPro" id="IPR016152">
    <property type="entry name" value="PTrfase/Anion_transptr"/>
</dbReference>
<dbReference type="CDD" id="cd00211">
    <property type="entry name" value="PTS_IIA_fru"/>
    <property type="match status" value="1"/>
</dbReference>
<sequence length="169" mass="18963">MLLSFISEKLVLLEIKAKEKNAVIEELVNKIDSAGKLANRDNFLNAIIKREEIETTAIGKGIAIPHGRCEDVRDMSILFARSKEGIDFKSLDGKPVHILFMIAAPLDANKQYLQTIARIARFLRHEEIKEKIMNTPSASGILDIIKEFDNQCPIQGNIQTKDGRVIHGK</sequence>
<evidence type="ECO:0000256" key="5">
    <source>
        <dbReference type="ARBA" id="ARBA00022679"/>
    </source>
</evidence>
<protein>
    <recommendedName>
        <fullName evidence="7">PTS EIIA type-2 domain-containing protein</fullName>
    </recommendedName>
</protein>
<comment type="caution">
    <text evidence="8">The sequence shown here is derived from an EMBL/GenBank/DDBJ whole genome shotgun (WGS) entry which is preliminary data.</text>
</comment>
<dbReference type="PROSITE" id="PS00372">
    <property type="entry name" value="PTS_EIIA_TYPE_2_HIS"/>
    <property type="match status" value="1"/>
</dbReference>
<dbReference type="AlphaFoldDB" id="A0A660SNC6"/>
<evidence type="ECO:0000313" key="9">
    <source>
        <dbReference type="Proteomes" id="UP000271125"/>
    </source>
</evidence>
<evidence type="ECO:0000256" key="6">
    <source>
        <dbReference type="ARBA" id="ARBA00022683"/>
    </source>
</evidence>
<dbReference type="InterPro" id="IPR051541">
    <property type="entry name" value="PTS_SugarTrans_NitroReg"/>
</dbReference>
<dbReference type="FunFam" id="3.40.930.10:FF:000009">
    <property type="entry name" value="PTS system, fructose specific IIABC component"/>
    <property type="match status" value="1"/>
</dbReference>
<evidence type="ECO:0000313" key="8">
    <source>
        <dbReference type="EMBL" id="RKX72325.1"/>
    </source>
</evidence>
<evidence type="ECO:0000256" key="1">
    <source>
        <dbReference type="ARBA" id="ARBA00004496"/>
    </source>
</evidence>
<organism evidence="8 9">
    <name type="scientific">candidate division TA06 bacterium</name>
    <dbReference type="NCBI Taxonomy" id="2250710"/>
    <lineage>
        <taxon>Bacteria</taxon>
        <taxon>Bacteria division TA06</taxon>
    </lineage>
</organism>
<dbReference type="GO" id="GO:0009401">
    <property type="term" value="P:phosphoenolpyruvate-dependent sugar phosphotransferase system"/>
    <property type="evidence" value="ECO:0007669"/>
    <property type="project" value="UniProtKB-KW"/>
</dbReference>
<dbReference type="Gene3D" id="3.40.930.10">
    <property type="entry name" value="Mannitol-specific EII, Chain A"/>
    <property type="match status" value="1"/>
</dbReference>
<dbReference type="GO" id="GO:0008982">
    <property type="term" value="F:protein-N(PI)-phosphohistidine-sugar phosphotransferase activity"/>
    <property type="evidence" value="ECO:0007669"/>
    <property type="project" value="InterPro"/>
</dbReference>
<dbReference type="InterPro" id="IPR002178">
    <property type="entry name" value="PTS_EIIA_type-2_dom"/>
</dbReference>
<dbReference type="GO" id="GO:0005737">
    <property type="term" value="C:cytoplasm"/>
    <property type="evidence" value="ECO:0007669"/>
    <property type="project" value="UniProtKB-SubCell"/>
</dbReference>
<dbReference type="GO" id="GO:0016020">
    <property type="term" value="C:membrane"/>
    <property type="evidence" value="ECO:0007669"/>
    <property type="project" value="InterPro"/>
</dbReference>